<dbReference type="Pfam" id="PF00071">
    <property type="entry name" value="Ras"/>
    <property type="match status" value="1"/>
</dbReference>
<dbReference type="PRINTS" id="PR00449">
    <property type="entry name" value="RASTRNSFRMNG"/>
</dbReference>
<dbReference type="GeneID" id="68112597"/>
<dbReference type="RefSeq" id="XP_044560098.1">
    <property type="nucleotide sequence ID" value="XM_044708896.1"/>
</dbReference>
<dbReference type="VEuPathDB" id="AmoebaDB:NfTy_065750"/>
<keyword evidence="1" id="KW-0547">Nucleotide-binding</keyword>
<keyword evidence="4" id="KW-1185">Reference proteome</keyword>
<organism evidence="3 4">
    <name type="scientific">Naegleria fowleri</name>
    <name type="common">Brain eating amoeba</name>
    <dbReference type="NCBI Taxonomy" id="5763"/>
    <lineage>
        <taxon>Eukaryota</taxon>
        <taxon>Discoba</taxon>
        <taxon>Heterolobosea</taxon>
        <taxon>Tetramitia</taxon>
        <taxon>Eutetramitia</taxon>
        <taxon>Vahlkampfiidae</taxon>
        <taxon>Naegleria</taxon>
    </lineage>
</organism>
<proteinExistence type="predicted"/>
<dbReference type="GO" id="GO:0005525">
    <property type="term" value="F:GTP binding"/>
    <property type="evidence" value="ECO:0007669"/>
    <property type="project" value="UniProtKB-KW"/>
</dbReference>
<evidence type="ECO:0000313" key="4">
    <source>
        <dbReference type="Proteomes" id="UP000444721"/>
    </source>
</evidence>
<dbReference type="InterPro" id="IPR001806">
    <property type="entry name" value="Small_GTPase"/>
</dbReference>
<dbReference type="SMART" id="SM00175">
    <property type="entry name" value="RAB"/>
    <property type="match status" value="1"/>
</dbReference>
<sequence length="241" mass="27889">MIHQVNFVQSLNSMFYPNFHNHKERINSLIGCYFNEFWWKVFHRNAIQTASEESLKELKEQIATSASGINRCVSLLLKMKRQILRKQGMQKNTKEDEENWLKILVTGEGGTGQSSVVLQYVNGHFPTEYNPTVQDTYRKQGVQVDGRTVSLEIVDVIGSENYAPIVRVRHAWHHTCTLSHVPCIFVINKMDVLNDPSFLVNEDEMVKEEMIFELTQHFELKNFAIIQTSAKLAQNVNEPFE</sequence>
<dbReference type="OMA" id="ITINCFH"/>
<dbReference type="GO" id="GO:0016020">
    <property type="term" value="C:membrane"/>
    <property type="evidence" value="ECO:0007669"/>
    <property type="project" value="InterPro"/>
</dbReference>
<dbReference type="AlphaFoldDB" id="A0A6A5BPA9"/>
<accession>A0A6A5BPA9</accession>
<dbReference type="PROSITE" id="PS51419">
    <property type="entry name" value="RAB"/>
    <property type="match status" value="1"/>
</dbReference>
<dbReference type="InterPro" id="IPR027417">
    <property type="entry name" value="P-loop_NTPase"/>
</dbReference>
<dbReference type="EMBL" id="VFQX01000044">
    <property type="protein sequence ID" value="KAF0975385.1"/>
    <property type="molecule type" value="Genomic_DNA"/>
</dbReference>
<reference evidence="3 4" key="1">
    <citation type="journal article" date="2019" name="Sci. Rep.">
        <title>Nanopore sequencing improves the draft genome of the human pathogenic amoeba Naegleria fowleri.</title>
        <authorList>
            <person name="Liechti N."/>
            <person name="Schurch N."/>
            <person name="Bruggmann R."/>
            <person name="Wittwer M."/>
        </authorList>
    </citation>
    <scope>NUCLEOTIDE SEQUENCE [LARGE SCALE GENOMIC DNA]</scope>
    <source>
        <strain evidence="3 4">ATCC 30894</strain>
    </source>
</reference>
<dbReference type="InterPro" id="IPR020849">
    <property type="entry name" value="Small_GTPase_Ras-type"/>
</dbReference>
<dbReference type="VEuPathDB" id="AmoebaDB:NF0015190"/>
<comment type="caution">
    <text evidence="3">The sequence shown here is derived from an EMBL/GenBank/DDBJ whole genome shotgun (WGS) entry which is preliminary data.</text>
</comment>
<dbReference type="Proteomes" id="UP000444721">
    <property type="component" value="Unassembled WGS sequence"/>
</dbReference>
<evidence type="ECO:0000256" key="1">
    <source>
        <dbReference type="ARBA" id="ARBA00022741"/>
    </source>
</evidence>
<dbReference type="SMART" id="SM00174">
    <property type="entry name" value="RHO"/>
    <property type="match status" value="1"/>
</dbReference>
<dbReference type="GO" id="GO:0007165">
    <property type="term" value="P:signal transduction"/>
    <property type="evidence" value="ECO:0007669"/>
    <property type="project" value="InterPro"/>
</dbReference>
<name>A0A6A5BPA9_NAEFO</name>
<dbReference type="Gene3D" id="3.40.50.300">
    <property type="entry name" value="P-loop containing nucleotide triphosphate hydrolases"/>
    <property type="match status" value="2"/>
</dbReference>
<dbReference type="SUPFAM" id="SSF52540">
    <property type="entry name" value="P-loop containing nucleoside triphosphate hydrolases"/>
    <property type="match status" value="1"/>
</dbReference>
<dbReference type="VEuPathDB" id="AmoebaDB:FDP41_005379"/>
<dbReference type="SMART" id="SM00173">
    <property type="entry name" value="RAS"/>
    <property type="match status" value="1"/>
</dbReference>
<protein>
    <submittedName>
        <fullName evidence="3">Uncharacterized protein</fullName>
    </submittedName>
</protein>
<gene>
    <name evidence="3" type="ORF">FDP41_005379</name>
</gene>
<dbReference type="OrthoDB" id="5976022at2759"/>
<keyword evidence="2" id="KW-0342">GTP-binding</keyword>
<dbReference type="PANTHER" id="PTHR24070">
    <property type="entry name" value="RAS, DI-RAS, AND RHEB FAMILY MEMBERS OF SMALL GTPASE SUPERFAMILY"/>
    <property type="match status" value="1"/>
</dbReference>
<evidence type="ECO:0000256" key="2">
    <source>
        <dbReference type="ARBA" id="ARBA00023134"/>
    </source>
</evidence>
<evidence type="ECO:0000313" key="3">
    <source>
        <dbReference type="EMBL" id="KAF0975385.1"/>
    </source>
</evidence>
<dbReference type="GO" id="GO:0003924">
    <property type="term" value="F:GTPase activity"/>
    <property type="evidence" value="ECO:0007669"/>
    <property type="project" value="InterPro"/>
</dbReference>